<dbReference type="Proteomes" id="UP000067626">
    <property type="component" value="Chromosome"/>
</dbReference>
<dbReference type="Gene3D" id="2.60.40.1120">
    <property type="entry name" value="Carboxypeptidase-like, regulatory domain"/>
    <property type="match status" value="1"/>
</dbReference>
<evidence type="ECO:0008006" key="4">
    <source>
        <dbReference type="Google" id="ProtNLM"/>
    </source>
</evidence>
<organism evidence="2 3">
    <name type="scientific">Chondromyces crocatus</name>
    <dbReference type="NCBI Taxonomy" id="52"/>
    <lineage>
        <taxon>Bacteria</taxon>
        <taxon>Pseudomonadati</taxon>
        <taxon>Myxococcota</taxon>
        <taxon>Polyangia</taxon>
        <taxon>Polyangiales</taxon>
        <taxon>Polyangiaceae</taxon>
        <taxon>Chondromyces</taxon>
    </lineage>
</organism>
<feature type="chain" id="PRO_5005459228" description="Carboxypeptidase regulatory-like domain-containing protein" evidence="1">
    <location>
        <begin position="22"/>
        <end position="580"/>
    </location>
</feature>
<dbReference type="InterPro" id="IPR013784">
    <property type="entry name" value="Carb-bd-like_fold"/>
</dbReference>
<protein>
    <recommendedName>
        <fullName evidence="4">Carboxypeptidase regulatory-like domain-containing protein</fullName>
    </recommendedName>
</protein>
<dbReference type="GO" id="GO:0005509">
    <property type="term" value="F:calcium ion binding"/>
    <property type="evidence" value="ECO:0007669"/>
    <property type="project" value="InterPro"/>
</dbReference>
<dbReference type="AlphaFoldDB" id="A0A0K1EBW9"/>
<feature type="signal peptide" evidence="1">
    <location>
        <begin position="1"/>
        <end position="21"/>
    </location>
</feature>
<dbReference type="EMBL" id="CP012159">
    <property type="protein sequence ID" value="AKT38172.1"/>
    <property type="molecule type" value="Genomic_DNA"/>
</dbReference>
<gene>
    <name evidence="2" type="ORF">CMC5_023150</name>
</gene>
<dbReference type="GO" id="GO:0030246">
    <property type="term" value="F:carbohydrate binding"/>
    <property type="evidence" value="ECO:0007669"/>
    <property type="project" value="InterPro"/>
</dbReference>
<accession>A0A0K1EBW9</accession>
<reference evidence="2 3" key="1">
    <citation type="submission" date="2015-07" db="EMBL/GenBank/DDBJ databases">
        <title>Genome analysis of myxobacterium Chondromyces crocatus Cm c5 reveals a high potential for natural compound synthesis and the genetic basis for the loss of fruiting body formation.</title>
        <authorList>
            <person name="Zaburannyi N."/>
            <person name="Bunk B."/>
            <person name="Maier J."/>
            <person name="Overmann J."/>
            <person name="Mueller R."/>
        </authorList>
    </citation>
    <scope>NUCLEOTIDE SEQUENCE [LARGE SCALE GENOMIC DNA]</scope>
    <source>
        <strain evidence="2 3">Cm c5</strain>
    </source>
</reference>
<name>A0A0K1EBW9_CHOCO</name>
<keyword evidence="1" id="KW-0732">Signal</keyword>
<sequence>MKLRTMGVRIASSGSIVAAMALGIASCTGGATLDPGNDADVARRESVEVAAAALSDGDRAELLMNRHLERLERDPVGIVTGRVLNVDEAPVSGVIVRVAGNEVMTDDGGKYTLTNVPGGNQVASFEHAEYVFSQRLVAVHPGEHQVLDSYLLGRSQSRRINVDAPVSIRNGPLSLEFEPGDLGFADDGKRGAAAVPISGEVDVVFTTIDPLQKNHILAAPAGLTGITVKGEPVDLVSYAMLEVELFKDGRKVQVRSGQTVRTTLVVDDALAVKSGEIIPMWHHDTDLGVWVQAGGTDAVVQPEKDGSLIAVAELPHFSSWNYDSVGDATCAQFVLPGNQVTRRIRIVSTDSQGAMDHLWSITSECMNSGSSNARCFINVPSGARASTSFKVQAQQAGTNEWCDLTFQMGPIGQRTRFMGADINQWLNNFERPTGSWCGQSIGSPRGGFYLGGTYDIGSFGPPLPPNHVVLGMAQSSCPGVGGLSVSNIDAGFSAMVSNASNPATSANIDRDGAVDAADNCIANSSSQSDVNGNGIGDMCEAWCHVSPAPYAYLYDYDGDGIDDLCDNRWTVFNPSQYLPQ</sequence>
<dbReference type="SUPFAM" id="SSF49452">
    <property type="entry name" value="Starch-binding domain-like"/>
    <property type="match status" value="1"/>
</dbReference>
<dbReference type="SUPFAM" id="SSF103647">
    <property type="entry name" value="TSP type-3 repeat"/>
    <property type="match status" value="1"/>
</dbReference>
<proteinExistence type="predicted"/>
<dbReference type="InterPro" id="IPR028974">
    <property type="entry name" value="TSP_type-3_rpt"/>
</dbReference>
<dbReference type="PROSITE" id="PS51257">
    <property type="entry name" value="PROKAR_LIPOPROTEIN"/>
    <property type="match status" value="1"/>
</dbReference>
<dbReference type="Gene3D" id="4.10.1080.10">
    <property type="entry name" value="TSP type-3 repeat"/>
    <property type="match status" value="1"/>
</dbReference>
<dbReference type="KEGG" id="ccro:CMC5_023150"/>
<evidence type="ECO:0000313" key="2">
    <source>
        <dbReference type="EMBL" id="AKT38172.1"/>
    </source>
</evidence>
<evidence type="ECO:0000313" key="3">
    <source>
        <dbReference type="Proteomes" id="UP000067626"/>
    </source>
</evidence>
<dbReference type="STRING" id="52.CMC5_023150"/>
<keyword evidence="3" id="KW-1185">Reference proteome</keyword>
<evidence type="ECO:0000256" key="1">
    <source>
        <dbReference type="SAM" id="SignalP"/>
    </source>
</evidence>